<protein>
    <submittedName>
        <fullName evidence="2">Uncharacterized protein</fullName>
    </submittedName>
</protein>
<evidence type="ECO:0000256" key="1">
    <source>
        <dbReference type="SAM" id="MobiDB-lite"/>
    </source>
</evidence>
<dbReference type="EMBL" id="LAZR01001328">
    <property type="protein sequence ID" value="KKN46487.1"/>
    <property type="molecule type" value="Genomic_DNA"/>
</dbReference>
<feature type="region of interest" description="Disordered" evidence="1">
    <location>
        <begin position="55"/>
        <end position="86"/>
    </location>
</feature>
<organism evidence="2">
    <name type="scientific">marine sediment metagenome</name>
    <dbReference type="NCBI Taxonomy" id="412755"/>
    <lineage>
        <taxon>unclassified sequences</taxon>
        <taxon>metagenomes</taxon>
        <taxon>ecological metagenomes</taxon>
    </lineage>
</organism>
<evidence type="ECO:0000313" key="2">
    <source>
        <dbReference type="EMBL" id="KKN46487.1"/>
    </source>
</evidence>
<comment type="caution">
    <text evidence="2">The sequence shown here is derived from an EMBL/GenBank/DDBJ whole genome shotgun (WGS) entry which is preliminary data.</text>
</comment>
<accession>A0A0F9RAV0</accession>
<reference evidence="2" key="1">
    <citation type="journal article" date="2015" name="Nature">
        <title>Complex archaea that bridge the gap between prokaryotes and eukaryotes.</title>
        <authorList>
            <person name="Spang A."/>
            <person name="Saw J.H."/>
            <person name="Jorgensen S.L."/>
            <person name="Zaremba-Niedzwiedzka K."/>
            <person name="Martijn J."/>
            <person name="Lind A.E."/>
            <person name="van Eijk R."/>
            <person name="Schleper C."/>
            <person name="Guy L."/>
            <person name="Ettema T.J."/>
        </authorList>
    </citation>
    <scope>NUCLEOTIDE SEQUENCE</scope>
</reference>
<sequence>MPTYCYTAPESSKIFDREFPAGEAPDKIFVEENGYSLQVFRNRQAEVTGMHLSVRGSENRTQQRRRQNPWPMEPCVGSGVHPTQAQELRDHLKARGCPTEVSEDGEPIYTSAAHRKKALKCRGMYDRNSFS</sequence>
<name>A0A0F9RAV0_9ZZZZ</name>
<gene>
    <name evidence="2" type="ORF">LCGC14_0672570</name>
</gene>
<dbReference type="AlphaFoldDB" id="A0A0F9RAV0"/>
<proteinExistence type="predicted"/>